<reference evidence="6" key="2">
    <citation type="submission" date="2020-09" db="EMBL/GenBank/DDBJ databases">
        <authorList>
            <person name="Sun Q."/>
            <person name="Sedlacek I."/>
        </authorList>
    </citation>
    <scope>NUCLEOTIDE SEQUENCE</scope>
    <source>
        <strain evidence="6">CCM 7684</strain>
    </source>
</reference>
<feature type="transmembrane region" description="Helical" evidence="4">
    <location>
        <begin position="313"/>
        <end position="335"/>
    </location>
</feature>
<keyword evidence="3 4" id="KW-0472">Membrane</keyword>
<reference evidence="6" key="1">
    <citation type="journal article" date="2014" name="Int. J. Syst. Evol. Microbiol.">
        <title>Complete genome sequence of Corynebacterium casei LMG S-19264T (=DSM 44701T), isolated from a smear-ripened cheese.</title>
        <authorList>
            <consortium name="US DOE Joint Genome Institute (JGI-PGF)"/>
            <person name="Walter F."/>
            <person name="Albersmeier A."/>
            <person name="Kalinowski J."/>
            <person name="Ruckert C."/>
        </authorList>
    </citation>
    <scope>NUCLEOTIDE SEQUENCE</scope>
    <source>
        <strain evidence="6">CCM 7684</strain>
    </source>
</reference>
<feature type="transmembrane region" description="Helical" evidence="4">
    <location>
        <begin position="342"/>
        <end position="363"/>
    </location>
</feature>
<feature type="transmembrane region" description="Helical" evidence="4">
    <location>
        <begin position="289"/>
        <end position="307"/>
    </location>
</feature>
<evidence type="ECO:0000256" key="4">
    <source>
        <dbReference type="SAM" id="Phobius"/>
    </source>
</evidence>
<evidence type="ECO:0000256" key="2">
    <source>
        <dbReference type="ARBA" id="ARBA00022989"/>
    </source>
</evidence>
<evidence type="ECO:0000313" key="6">
    <source>
        <dbReference type="EMBL" id="GGE47939.1"/>
    </source>
</evidence>
<evidence type="ECO:0000259" key="5">
    <source>
        <dbReference type="PROSITE" id="PS50850"/>
    </source>
</evidence>
<feature type="transmembrane region" description="Helical" evidence="4">
    <location>
        <begin position="82"/>
        <end position="101"/>
    </location>
</feature>
<feature type="transmembrane region" description="Helical" evidence="4">
    <location>
        <begin position="20"/>
        <end position="45"/>
    </location>
</feature>
<proteinExistence type="predicted"/>
<feature type="transmembrane region" description="Helical" evidence="4">
    <location>
        <begin position="146"/>
        <end position="167"/>
    </location>
</feature>
<feature type="transmembrane region" description="Helical" evidence="4">
    <location>
        <begin position="375"/>
        <end position="396"/>
    </location>
</feature>
<dbReference type="GO" id="GO:0022857">
    <property type="term" value="F:transmembrane transporter activity"/>
    <property type="evidence" value="ECO:0007669"/>
    <property type="project" value="InterPro"/>
</dbReference>
<name>A0A8J2YJK5_9RHOB</name>
<comment type="caution">
    <text evidence="6">The sequence shown here is derived from an EMBL/GenBank/DDBJ whole genome shotgun (WGS) entry which is preliminary data.</text>
</comment>
<dbReference type="SUPFAM" id="SSF103473">
    <property type="entry name" value="MFS general substrate transporter"/>
    <property type="match status" value="1"/>
</dbReference>
<feature type="transmembrane region" description="Helical" evidence="4">
    <location>
        <begin position="107"/>
        <end position="125"/>
    </location>
</feature>
<dbReference type="PANTHER" id="PTHR43129:SF1">
    <property type="entry name" value="FOSMIDOMYCIN RESISTANCE PROTEIN"/>
    <property type="match status" value="1"/>
</dbReference>
<keyword evidence="2 4" id="KW-1133">Transmembrane helix</keyword>
<accession>A0A8J2YJK5</accession>
<evidence type="ECO:0000313" key="7">
    <source>
        <dbReference type="Proteomes" id="UP000602745"/>
    </source>
</evidence>
<feature type="transmembrane region" description="Helical" evidence="4">
    <location>
        <begin position="173"/>
        <end position="196"/>
    </location>
</feature>
<dbReference type="PROSITE" id="PS50850">
    <property type="entry name" value="MFS"/>
    <property type="match status" value="1"/>
</dbReference>
<evidence type="ECO:0000256" key="3">
    <source>
        <dbReference type="ARBA" id="ARBA00023136"/>
    </source>
</evidence>
<keyword evidence="1 4" id="KW-0812">Transmembrane</keyword>
<feature type="transmembrane region" description="Helical" evidence="4">
    <location>
        <begin position="217"/>
        <end position="236"/>
    </location>
</feature>
<feature type="domain" description="Major facilitator superfamily (MFS) profile" evidence="5">
    <location>
        <begin position="20"/>
        <end position="399"/>
    </location>
</feature>
<dbReference type="Proteomes" id="UP000602745">
    <property type="component" value="Unassembled WGS sequence"/>
</dbReference>
<dbReference type="AlphaFoldDB" id="A0A8J2YJK5"/>
<dbReference type="Pfam" id="PF07690">
    <property type="entry name" value="MFS_1"/>
    <property type="match status" value="2"/>
</dbReference>
<sequence length="402" mass="42917">MADIIAPSQRTAKETVTYAVLMGISICHLLNDVMQSVLLAIYPMLKATYSLSFWQIGLLTMAFQVTASLLQPLIGLYTDKRSLPYSLPAGMACSLVGLVLLGWAESYAALLVGSCFVGFGSAIFHPEASRVARMASGGRHGLAQSLFQVGGNLGTASGPLLAAFIVVPRGQGSIGWFSVVALVGMVLLWNISGWYVRTNRANAGKPKPSRELPLPRHKVLMAIGLLAMLVFTKHVYSTSLTSYYTFFLIHKFEVSLQTSQILLFVFLGATAFGTLMGGPLGDRFGSKTVIWFSILGALPFTLALPYVDLFWTGVLTAVIGFIMASAFPAIVVFAQDLLPGRVGLVAGLFFGFAFGMGGIGAAVLGVLADSKGIDYVYSLTSFMPLLGLATVFLPNLKAKRKA</sequence>
<protein>
    <submittedName>
        <fullName evidence="6">MFS transporter</fullName>
    </submittedName>
</protein>
<organism evidence="6 7">
    <name type="scientific">Agaricicola taiwanensis</name>
    <dbReference type="NCBI Taxonomy" id="591372"/>
    <lineage>
        <taxon>Bacteria</taxon>
        <taxon>Pseudomonadati</taxon>
        <taxon>Pseudomonadota</taxon>
        <taxon>Alphaproteobacteria</taxon>
        <taxon>Rhodobacterales</taxon>
        <taxon>Paracoccaceae</taxon>
        <taxon>Agaricicola</taxon>
    </lineage>
</organism>
<keyword evidence="7" id="KW-1185">Reference proteome</keyword>
<gene>
    <name evidence="6" type="ORF">GCM10007276_26480</name>
</gene>
<dbReference type="InterPro" id="IPR036259">
    <property type="entry name" value="MFS_trans_sf"/>
</dbReference>
<evidence type="ECO:0000256" key="1">
    <source>
        <dbReference type="ARBA" id="ARBA00022692"/>
    </source>
</evidence>
<dbReference type="EMBL" id="BMCP01000002">
    <property type="protein sequence ID" value="GGE47939.1"/>
    <property type="molecule type" value="Genomic_DNA"/>
</dbReference>
<dbReference type="RefSeq" id="WP_308791255.1">
    <property type="nucleotide sequence ID" value="NZ_BMCP01000002.1"/>
</dbReference>
<dbReference type="InterPro" id="IPR011701">
    <property type="entry name" value="MFS"/>
</dbReference>
<feature type="transmembrane region" description="Helical" evidence="4">
    <location>
        <begin position="51"/>
        <end position="70"/>
    </location>
</feature>
<dbReference type="Gene3D" id="1.20.1250.20">
    <property type="entry name" value="MFS general substrate transporter like domains"/>
    <property type="match status" value="2"/>
</dbReference>
<dbReference type="CDD" id="cd17478">
    <property type="entry name" value="MFS_FsR"/>
    <property type="match status" value="1"/>
</dbReference>
<feature type="transmembrane region" description="Helical" evidence="4">
    <location>
        <begin position="256"/>
        <end position="277"/>
    </location>
</feature>
<dbReference type="PANTHER" id="PTHR43129">
    <property type="entry name" value="FOSMIDOMYCIN RESISTANCE PROTEIN"/>
    <property type="match status" value="1"/>
</dbReference>
<dbReference type="InterPro" id="IPR020846">
    <property type="entry name" value="MFS_dom"/>
</dbReference>
<dbReference type="GO" id="GO:0005886">
    <property type="term" value="C:plasma membrane"/>
    <property type="evidence" value="ECO:0007669"/>
    <property type="project" value="TreeGrafter"/>
</dbReference>